<proteinExistence type="predicted"/>
<organism evidence="2 3">
    <name type="scientific">Candidatus Wolfebacteria bacterium RIFOXYB1_FULL_54_12</name>
    <dbReference type="NCBI Taxonomy" id="1802559"/>
    <lineage>
        <taxon>Bacteria</taxon>
        <taxon>Candidatus Wolfeibacteriota</taxon>
    </lineage>
</organism>
<gene>
    <name evidence="2" type="ORF">A2372_03360</name>
</gene>
<dbReference type="AlphaFoldDB" id="A0A1F8DW99"/>
<comment type="caution">
    <text evidence="2">The sequence shown here is derived from an EMBL/GenBank/DDBJ whole genome shotgun (WGS) entry which is preliminary data.</text>
</comment>
<keyword evidence="1" id="KW-0472">Membrane</keyword>
<evidence type="ECO:0000313" key="3">
    <source>
        <dbReference type="Proteomes" id="UP000176422"/>
    </source>
</evidence>
<reference evidence="2 3" key="1">
    <citation type="journal article" date="2016" name="Nat. Commun.">
        <title>Thousands of microbial genomes shed light on interconnected biogeochemical processes in an aquifer system.</title>
        <authorList>
            <person name="Anantharaman K."/>
            <person name="Brown C.T."/>
            <person name="Hug L.A."/>
            <person name="Sharon I."/>
            <person name="Castelle C.J."/>
            <person name="Probst A.J."/>
            <person name="Thomas B.C."/>
            <person name="Singh A."/>
            <person name="Wilkins M.J."/>
            <person name="Karaoz U."/>
            <person name="Brodie E.L."/>
            <person name="Williams K.H."/>
            <person name="Hubbard S.S."/>
            <person name="Banfield J.F."/>
        </authorList>
    </citation>
    <scope>NUCLEOTIDE SEQUENCE [LARGE SCALE GENOMIC DNA]</scope>
</reference>
<dbReference type="STRING" id="1802559.A2372_03360"/>
<dbReference type="Pfam" id="PF18898">
    <property type="entry name" value="DUF5654"/>
    <property type="match status" value="1"/>
</dbReference>
<name>A0A1F8DW99_9BACT</name>
<protein>
    <submittedName>
        <fullName evidence="2">Uncharacterized protein</fullName>
    </submittedName>
</protein>
<accession>A0A1F8DW99</accession>
<sequence>MHGVFFAHRAWYTGHMEPMDQIRNVQKMAGNDVEAMRKTAREKVWGYIAAALGLVAGLAWNEAIKGLIDHYFPIQRDSVWAKVWYAVLITAIVVFVMVKLEKYFKTEEEKPAKAKEGGGAI</sequence>
<dbReference type="EMBL" id="MGIT01000002">
    <property type="protein sequence ID" value="OGM92863.1"/>
    <property type="molecule type" value="Genomic_DNA"/>
</dbReference>
<keyword evidence="1" id="KW-0812">Transmembrane</keyword>
<dbReference type="Proteomes" id="UP000176422">
    <property type="component" value="Unassembled WGS sequence"/>
</dbReference>
<evidence type="ECO:0000256" key="1">
    <source>
        <dbReference type="SAM" id="Phobius"/>
    </source>
</evidence>
<feature type="transmembrane region" description="Helical" evidence="1">
    <location>
        <begin position="83"/>
        <end position="100"/>
    </location>
</feature>
<feature type="transmembrane region" description="Helical" evidence="1">
    <location>
        <begin position="44"/>
        <end position="63"/>
    </location>
</feature>
<keyword evidence="1" id="KW-1133">Transmembrane helix</keyword>
<dbReference type="InterPro" id="IPR043713">
    <property type="entry name" value="DUF5654"/>
</dbReference>
<evidence type="ECO:0000313" key="2">
    <source>
        <dbReference type="EMBL" id="OGM92863.1"/>
    </source>
</evidence>